<dbReference type="OrthoDB" id="5430620at2759"/>
<dbReference type="GeneID" id="19275259"/>
<feature type="signal peptide" evidence="1">
    <location>
        <begin position="1"/>
        <end position="15"/>
    </location>
</feature>
<dbReference type="eggNOG" id="ENOG502S6B1">
    <property type="taxonomic scope" value="Eukaryota"/>
</dbReference>
<dbReference type="PANTHER" id="PTHR42047:SF1">
    <property type="entry name" value="PROTEIN, PUTATIVE (AFU_ORTHOLOGUE AFUA_6G03560)-RELATED"/>
    <property type="match status" value="1"/>
</dbReference>
<dbReference type="AlphaFoldDB" id="W3WWK0"/>
<feature type="chain" id="PRO_5012045443" description="IgE-binding protein" evidence="1">
    <location>
        <begin position="16"/>
        <end position="191"/>
    </location>
</feature>
<dbReference type="OMA" id="DNATECP"/>
<sequence>MTDLIFLLFVSLVSATTYRLTVFAPGTVVDGADIDAAGSGFYLGLSEPATYCPVGDACPAPRGTLVYQGMSAMAVEVPGGQDIYIAPHGQVQFTQAHSAYMPPGSLTGGWFNKTVVSECGPRTHVLDFLATNGTDLGGVYLCPNVEDYMKGTGASYRLYTNTPQFNETNCVQAVGLVEHEIDAAFGAWQYT</sequence>
<evidence type="ECO:0008006" key="4">
    <source>
        <dbReference type="Google" id="ProtNLM"/>
    </source>
</evidence>
<reference evidence="3" key="1">
    <citation type="journal article" date="2015" name="BMC Genomics">
        <title>Genomic and transcriptomic analysis of the endophytic fungus Pestalotiopsis fici reveals its lifestyle and high potential for synthesis of natural products.</title>
        <authorList>
            <person name="Wang X."/>
            <person name="Zhang X."/>
            <person name="Liu L."/>
            <person name="Xiang M."/>
            <person name="Wang W."/>
            <person name="Sun X."/>
            <person name="Che Y."/>
            <person name="Guo L."/>
            <person name="Liu G."/>
            <person name="Guo L."/>
            <person name="Wang C."/>
            <person name="Yin W.B."/>
            <person name="Stadler M."/>
            <person name="Zhang X."/>
            <person name="Liu X."/>
        </authorList>
    </citation>
    <scope>NUCLEOTIDE SEQUENCE [LARGE SCALE GENOMIC DNA]</scope>
    <source>
        <strain evidence="3">W106-1 / CGMCC3.15140</strain>
    </source>
</reference>
<evidence type="ECO:0000313" key="2">
    <source>
        <dbReference type="EMBL" id="ETS78184.1"/>
    </source>
</evidence>
<dbReference type="RefSeq" id="XP_007837018.1">
    <property type="nucleotide sequence ID" value="XM_007838827.1"/>
</dbReference>
<accession>W3WWK0</accession>
<keyword evidence="3" id="KW-1185">Reference proteome</keyword>
<proteinExistence type="predicted"/>
<keyword evidence="1" id="KW-0732">Signal</keyword>
<organism evidence="2 3">
    <name type="scientific">Pestalotiopsis fici (strain W106-1 / CGMCC3.15140)</name>
    <dbReference type="NCBI Taxonomy" id="1229662"/>
    <lineage>
        <taxon>Eukaryota</taxon>
        <taxon>Fungi</taxon>
        <taxon>Dikarya</taxon>
        <taxon>Ascomycota</taxon>
        <taxon>Pezizomycotina</taxon>
        <taxon>Sordariomycetes</taxon>
        <taxon>Xylariomycetidae</taxon>
        <taxon>Amphisphaeriales</taxon>
        <taxon>Sporocadaceae</taxon>
        <taxon>Pestalotiopsis</taxon>
    </lineage>
</organism>
<evidence type="ECO:0000313" key="3">
    <source>
        <dbReference type="Proteomes" id="UP000030651"/>
    </source>
</evidence>
<dbReference type="KEGG" id="pfy:PFICI_10246"/>
<dbReference type="InterPro" id="IPR052820">
    <property type="entry name" value="PhiA_domain"/>
</dbReference>
<gene>
    <name evidence="2" type="ORF">PFICI_10246</name>
</gene>
<name>W3WWK0_PESFW</name>
<dbReference type="HOGENOM" id="CLU_078556_0_1_1"/>
<dbReference type="PANTHER" id="PTHR42047">
    <property type="entry name" value="PROTEIN, PUTATIVE (AFU_ORTHOLOGUE AFUA_6G03560)-RELATED"/>
    <property type="match status" value="1"/>
</dbReference>
<dbReference type="EMBL" id="KI912115">
    <property type="protein sequence ID" value="ETS78184.1"/>
    <property type="molecule type" value="Genomic_DNA"/>
</dbReference>
<dbReference type="Proteomes" id="UP000030651">
    <property type="component" value="Unassembled WGS sequence"/>
</dbReference>
<protein>
    <recommendedName>
        <fullName evidence="4">IgE-binding protein</fullName>
    </recommendedName>
</protein>
<dbReference type="InParanoid" id="W3WWK0"/>
<evidence type="ECO:0000256" key="1">
    <source>
        <dbReference type="SAM" id="SignalP"/>
    </source>
</evidence>